<reference evidence="1 2" key="1">
    <citation type="journal article" date="2014" name="BMC Genomics">
        <title>Comparative genomics of Bradyrhizobium japonicum CPAC 15 and Bradyrhizobium diazoefficiens CPAC 7: elite model strains for understanding symbiotic performance with soybean.</title>
        <authorList>
            <person name="Siqueira A.F."/>
            <person name="Ormeno-Orrillo E."/>
            <person name="Souza R.C."/>
            <person name="Rodrigues E.P."/>
            <person name="Almeida L.G."/>
            <person name="Barcellos F.G."/>
            <person name="Batista J.S."/>
            <person name="Nakatami A.S."/>
            <person name="Martinez-Romero E."/>
            <person name="Vasconcelos A.T."/>
            <person name="Hungria M."/>
        </authorList>
    </citation>
    <scope>NUCLEOTIDE SEQUENCE [LARGE SCALE GENOMIC DNA]</scope>
    <source>
        <strain evidence="1 2">SEMIA 5080</strain>
    </source>
</reference>
<gene>
    <name evidence="1" type="ORF">BJA5080_04246</name>
</gene>
<comment type="caution">
    <text evidence="1">The sequence shown here is derived from an EMBL/GenBank/DDBJ whole genome shotgun (WGS) entry which is preliminary data.</text>
</comment>
<protein>
    <submittedName>
        <fullName evidence="1">Uncharacterized protein</fullName>
    </submittedName>
</protein>
<evidence type="ECO:0000313" key="2">
    <source>
        <dbReference type="Proteomes" id="UP000024900"/>
    </source>
</evidence>
<proteinExistence type="predicted"/>
<organism evidence="1 2">
    <name type="scientific">Bradyrhizobium diazoefficiens SEMIA 5080</name>
    <dbReference type="NCBI Taxonomy" id="754504"/>
    <lineage>
        <taxon>Bacteria</taxon>
        <taxon>Pseudomonadati</taxon>
        <taxon>Pseudomonadota</taxon>
        <taxon>Alphaproteobacteria</taxon>
        <taxon>Hyphomicrobiales</taxon>
        <taxon>Nitrobacteraceae</taxon>
        <taxon>Bradyrhizobium</taxon>
    </lineage>
</organism>
<evidence type="ECO:0000313" key="1">
    <source>
        <dbReference type="EMBL" id="KGJ69989.1"/>
    </source>
</evidence>
<dbReference type="EMBL" id="ADOU02000004">
    <property type="protein sequence ID" value="KGJ69989.1"/>
    <property type="molecule type" value="Genomic_DNA"/>
</dbReference>
<dbReference type="Proteomes" id="UP000024900">
    <property type="component" value="Unassembled WGS sequence"/>
</dbReference>
<accession>A0A837CL31</accession>
<dbReference type="AlphaFoldDB" id="A0A837CL31"/>
<sequence length="90" mass="9780">MVDSRLKLLTTVDGVLEALGGGSSAARIGGCSPQQISNGIARDRLPSKTFLIFTDELRSRGFRATPELWGIKSVSADLRRQGIKPVKRRV</sequence>
<name>A0A837CL31_9BRAD</name>
<dbReference type="RefSeq" id="WP_028174148.1">
    <property type="nucleotide sequence ID" value="NZ_ADOU02000004.1"/>
</dbReference>